<sequence>MLRCRFWSSLPRETTSWLVISLIVVECQLIIFSPTETVLPLQDRRELHASASSTRCSASGRETAGPQTDSVPVDRVSREAGVYIFRTQLLPVEPGQSGQ</sequence>
<gene>
    <name evidence="2" type="ORF">N657DRAFT_364638</name>
</gene>
<protein>
    <submittedName>
        <fullName evidence="2">Uncharacterized protein</fullName>
    </submittedName>
</protein>
<feature type="region of interest" description="Disordered" evidence="1">
    <location>
        <begin position="51"/>
        <end position="72"/>
    </location>
</feature>
<evidence type="ECO:0000313" key="2">
    <source>
        <dbReference type="EMBL" id="KAK4125333.1"/>
    </source>
</evidence>
<keyword evidence="3" id="KW-1185">Reference proteome</keyword>
<proteinExistence type="predicted"/>
<dbReference type="AlphaFoldDB" id="A0AAN6Z5H1"/>
<dbReference type="EMBL" id="MU853226">
    <property type="protein sequence ID" value="KAK4125333.1"/>
    <property type="molecule type" value="Genomic_DNA"/>
</dbReference>
<accession>A0AAN6Z5H1</accession>
<reference evidence="2" key="2">
    <citation type="submission" date="2023-05" db="EMBL/GenBank/DDBJ databases">
        <authorList>
            <consortium name="Lawrence Berkeley National Laboratory"/>
            <person name="Steindorff A."/>
            <person name="Hensen N."/>
            <person name="Bonometti L."/>
            <person name="Westerberg I."/>
            <person name="Brannstrom I.O."/>
            <person name="Guillou S."/>
            <person name="Cros-Aarteil S."/>
            <person name="Calhoun S."/>
            <person name="Haridas S."/>
            <person name="Kuo A."/>
            <person name="Mondo S."/>
            <person name="Pangilinan J."/>
            <person name="Riley R."/>
            <person name="Labutti K."/>
            <person name="Andreopoulos B."/>
            <person name="Lipzen A."/>
            <person name="Chen C."/>
            <person name="Yanf M."/>
            <person name="Daum C."/>
            <person name="Ng V."/>
            <person name="Clum A."/>
            <person name="Ohm R."/>
            <person name="Martin F."/>
            <person name="Silar P."/>
            <person name="Natvig D."/>
            <person name="Lalanne C."/>
            <person name="Gautier V."/>
            <person name="Ament-Velasquez S.L."/>
            <person name="Kruys A."/>
            <person name="Hutchinson M.I."/>
            <person name="Powell A.J."/>
            <person name="Barry K."/>
            <person name="Miller A.N."/>
            <person name="Grigoriev I.V."/>
            <person name="Debuchy R."/>
            <person name="Gladieux P."/>
            <person name="Thoren M.H."/>
            <person name="Johannesson H."/>
        </authorList>
    </citation>
    <scope>NUCLEOTIDE SEQUENCE</scope>
    <source>
        <strain evidence="2">CBS 731.68</strain>
    </source>
</reference>
<dbReference type="GeneID" id="87823769"/>
<name>A0AAN6Z5H1_9PEZI</name>
<reference evidence="2" key="1">
    <citation type="journal article" date="2023" name="Mol. Phylogenet. Evol.">
        <title>Genome-scale phylogeny and comparative genomics of the fungal order Sordariales.</title>
        <authorList>
            <person name="Hensen N."/>
            <person name="Bonometti L."/>
            <person name="Westerberg I."/>
            <person name="Brannstrom I.O."/>
            <person name="Guillou S."/>
            <person name="Cros-Aarteil S."/>
            <person name="Calhoun S."/>
            <person name="Haridas S."/>
            <person name="Kuo A."/>
            <person name="Mondo S."/>
            <person name="Pangilinan J."/>
            <person name="Riley R."/>
            <person name="LaButti K."/>
            <person name="Andreopoulos B."/>
            <person name="Lipzen A."/>
            <person name="Chen C."/>
            <person name="Yan M."/>
            <person name="Daum C."/>
            <person name="Ng V."/>
            <person name="Clum A."/>
            <person name="Steindorff A."/>
            <person name="Ohm R.A."/>
            <person name="Martin F."/>
            <person name="Silar P."/>
            <person name="Natvig D.O."/>
            <person name="Lalanne C."/>
            <person name="Gautier V."/>
            <person name="Ament-Velasquez S.L."/>
            <person name="Kruys A."/>
            <person name="Hutchinson M.I."/>
            <person name="Powell A.J."/>
            <person name="Barry K."/>
            <person name="Miller A.N."/>
            <person name="Grigoriev I.V."/>
            <person name="Debuchy R."/>
            <person name="Gladieux P."/>
            <person name="Hiltunen Thoren M."/>
            <person name="Johannesson H."/>
        </authorList>
    </citation>
    <scope>NUCLEOTIDE SEQUENCE</scope>
    <source>
        <strain evidence="2">CBS 731.68</strain>
    </source>
</reference>
<dbReference type="Proteomes" id="UP001302602">
    <property type="component" value="Unassembled WGS sequence"/>
</dbReference>
<evidence type="ECO:0000313" key="3">
    <source>
        <dbReference type="Proteomes" id="UP001302602"/>
    </source>
</evidence>
<organism evidence="2 3">
    <name type="scientific">Parathielavia appendiculata</name>
    <dbReference type="NCBI Taxonomy" id="2587402"/>
    <lineage>
        <taxon>Eukaryota</taxon>
        <taxon>Fungi</taxon>
        <taxon>Dikarya</taxon>
        <taxon>Ascomycota</taxon>
        <taxon>Pezizomycotina</taxon>
        <taxon>Sordariomycetes</taxon>
        <taxon>Sordariomycetidae</taxon>
        <taxon>Sordariales</taxon>
        <taxon>Chaetomiaceae</taxon>
        <taxon>Parathielavia</taxon>
    </lineage>
</organism>
<evidence type="ECO:0000256" key="1">
    <source>
        <dbReference type="SAM" id="MobiDB-lite"/>
    </source>
</evidence>
<dbReference type="RefSeq" id="XP_062649104.1">
    <property type="nucleotide sequence ID" value="XM_062786999.1"/>
</dbReference>
<comment type="caution">
    <text evidence="2">The sequence shown here is derived from an EMBL/GenBank/DDBJ whole genome shotgun (WGS) entry which is preliminary data.</text>
</comment>